<dbReference type="EMBL" id="VOSC01000005">
    <property type="protein sequence ID" value="TXE14982.1"/>
    <property type="molecule type" value="Genomic_DNA"/>
</dbReference>
<dbReference type="SMART" id="SM00897">
    <property type="entry name" value="FIST"/>
    <property type="match status" value="1"/>
</dbReference>
<dbReference type="PANTHER" id="PTHR40252:SF2">
    <property type="entry name" value="BLR0328 PROTEIN"/>
    <property type="match status" value="1"/>
</dbReference>
<keyword evidence="3" id="KW-0808">Transferase</keyword>
<protein>
    <submittedName>
        <fullName evidence="3">Histidine kinase</fullName>
    </submittedName>
</protein>
<dbReference type="InterPro" id="IPR019494">
    <property type="entry name" value="FIST_C"/>
</dbReference>
<dbReference type="Proteomes" id="UP000321790">
    <property type="component" value="Unassembled WGS sequence"/>
</dbReference>
<dbReference type="Pfam" id="PF10442">
    <property type="entry name" value="FIST_C"/>
    <property type="match status" value="1"/>
</dbReference>
<feature type="domain" description="FIST" evidence="1">
    <location>
        <begin position="24"/>
        <end position="218"/>
    </location>
</feature>
<dbReference type="InterPro" id="IPR013702">
    <property type="entry name" value="FIST_domain_N"/>
</dbReference>
<name>A0A5C7BAS5_9FLAO</name>
<dbReference type="RefSeq" id="WP_147130332.1">
    <property type="nucleotide sequence ID" value="NZ_VOSC01000005.1"/>
</dbReference>
<feature type="domain" description="FIST C-domain" evidence="2">
    <location>
        <begin position="219"/>
        <end position="357"/>
    </location>
</feature>
<comment type="caution">
    <text evidence="3">The sequence shown here is derived from an EMBL/GenBank/DDBJ whole genome shotgun (WGS) entry which is preliminary data.</text>
</comment>
<evidence type="ECO:0000259" key="1">
    <source>
        <dbReference type="SMART" id="SM00897"/>
    </source>
</evidence>
<evidence type="ECO:0000259" key="2">
    <source>
        <dbReference type="SMART" id="SM01204"/>
    </source>
</evidence>
<dbReference type="GO" id="GO:0016301">
    <property type="term" value="F:kinase activity"/>
    <property type="evidence" value="ECO:0007669"/>
    <property type="project" value="UniProtKB-KW"/>
</dbReference>
<dbReference type="OrthoDB" id="9770435at2"/>
<dbReference type="SMART" id="SM01204">
    <property type="entry name" value="FIST_C"/>
    <property type="match status" value="1"/>
</dbReference>
<gene>
    <name evidence="3" type="ORF">FUA26_00295</name>
</gene>
<evidence type="ECO:0000313" key="3">
    <source>
        <dbReference type="EMBL" id="TXE14982.1"/>
    </source>
</evidence>
<organism evidence="3 4">
    <name type="scientific">Seonamhaeicola algicola</name>
    <dbReference type="NCBI Taxonomy" id="1719036"/>
    <lineage>
        <taxon>Bacteria</taxon>
        <taxon>Pseudomonadati</taxon>
        <taxon>Bacteroidota</taxon>
        <taxon>Flavobacteriia</taxon>
        <taxon>Flavobacteriales</taxon>
        <taxon>Flavobacteriaceae</taxon>
    </lineage>
</organism>
<proteinExistence type="predicted"/>
<dbReference type="AlphaFoldDB" id="A0A5C7BAS5"/>
<dbReference type="PANTHER" id="PTHR40252">
    <property type="entry name" value="BLR0328 PROTEIN"/>
    <property type="match status" value="1"/>
</dbReference>
<dbReference type="Pfam" id="PF08495">
    <property type="entry name" value="FIST"/>
    <property type="match status" value="1"/>
</dbReference>
<sequence length="377" mass="41591">MKVVQLKKHKDKEWEAITPYLELKQPLVMVFGSRFELENPQIYKAISKMFPSGHIVFASTSGNITTASVEDDCLTITAIEFEKSTFKIQTINLNETKLDSFQAGASLVNKLPKEGLKNIIVLSDGSFVNGSELARGMNFAADNNVLITGGLCGDDARFERTLVSYNENPKDGEIVGIGLYGDTIDVSSSIEGGWKPFGPERVVTKAKGNILYELDNKPALDLYKKYLGEKAKDLPGAALYYPLGVKIETDEQSFVRSILNINEEYNAMIFAGDVPVNSKVQLMMSNVDNLIHASEQAANKALEGRVNKPQLALLVSCIGRKILLDQRAVEELEEVKEIVGNNVFVTGFHSYGEIAPFNNENMCQLHNQTVALTLISE</sequence>
<keyword evidence="4" id="KW-1185">Reference proteome</keyword>
<evidence type="ECO:0000313" key="4">
    <source>
        <dbReference type="Proteomes" id="UP000321790"/>
    </source>
</evidence>
<reference evidence="4" key="1">
    <citation type="submission" date="2019-08" db="EMBL/GenBank/DDBJ databases">
        <title>Seonamhaeicola sediminis sp. nov., isolated from marine sediment.</title>
        <authorList>
            <person name="Cao W.R."/>
        </authorList>
    </citation>
    <scope>NUCLEOTIDE SEQUENCE [LARGE SCALE GENOMIC DNA]</scope>
    <source>
        <strain evidence="4">Gy8</strain>
    </source>
</reference>
<accession>A0A5C7BAS5</accession>
<keyword evidence="3" id="KW-0418">Kinase</keyword>